<evidence type="ECO:0000256" key="9">
    <source>
        <dbReference type="SAM" id="Phobius"/>
    </source>
</evidence>
<evidence type="ECO:0000256" key="5">
    <source>
        <dbReference type="ARBA" id="ARBA00022989"/>
    </source>
</evidence>
<dbReference type="FunFam" id="1.10.3730.20:FF:000001">
    <property type="entry name" value="Quaternary ammonium compound resistance transporter SugE"/>
    <property type="match status" value="1"/>
</dbReference>
<proteinExistence type="inferred from homology"/>
<accession>A0A2A2I0U9</accession>
<dbReference type="EMBL" id="NMPM01000105">
    <property type="protein sequence ID" value="PAV24765.1"/>
    <property type="molecule type" value="Genomic_DNA"/>
</dbReference>
<evidence type="ECO:0000256" key="7">
    <source>
        <dbReference type="ARBA" id="ARBA00038032"/>
    </source>
</evidence>
<evidence type="ECO:0000313" key="11">
    <source>
        <dbReference type="Proteomes" id="UP000218332"/>
    </source>
</evidence>
<dbReference type="GO" id="GO:0031460">
    <property type="term" value="P:glycine betaine transport"/>
    <property type="evidence" value="ECO:0007669"/>
    <property type="project" value="TreeGrafter"/>
</dbReference>
<dbReference type="InterPro" id="IPR045324">
    <property type="entry name" value="Small_multidrug_res"/>
</dbReference>
<dbReference type="GO" id="GO:0015220">
    <property type="term" value="F:choline transmembrane transporter activity"/>
    <property type="evidence" value="ECO:0007669"/>
    <property type="project" value="TreeGrafter"/>
</dbReference>
<evidence type="ECO:0000256" key="3">
    <source>
        <dbReference type="ARBA" id="ARBA00022475"/>
    </source>
</evidence>
<comment type="caution">
    <text evidence="10">The sequence shown here is derived from an EMBL/GenBank/DDBJ whole genome shotgun (WGS) entry which is preliminary data.</text>
</comment>
<dbReference type="GO" id="GO:0015297">
    <property type="term" value="F:antiporter activity"/>
    <property type="evidence" value="ECO:0007669"/>
    <property type="project" value="TreeGrafter"/>
</dbReference>
<organism evidence="10 11">
    <name type="scientific">Tamilnaduibacter salinus</name>
    <dbReference type="NCBI Taxonomy" id="1484056"/>
    <lineage>
        <taxon>Bacteria</taxon>
        <taxon>Pseudomonadati</taxon>
        <taxon>Pseudomonadota</taxon>
        <taxon>Gammaproteobacteria</taxon>
        <taxon>Pseudomonadales</taxon>
        <taxon>Marinobacteraceae</taxon>
        <taxon>Tamilnaduibacter</taxon>
    </lineage>
</organism>
<dbReference type="GO" id="GO:1990961">
    <property type="term" value="P:xenobiotic detoxification by transmembrane export across the plasma membrane"/>
    <property type="evidence" value="ECO:0007669"/>
    <property type="project" value="UniProtKB-ARBA"/>
</dbReference>
<dbReference type="InterPro" id="IPR000390">
    <property type="entry name" value="Small_drug/metabolite_transptr"/>
</dbReference>
<reference evidence="10 11" key="1">
    <citation type="submission" date="2017-07" db="EMBL/GenBank/DDBJ databases">
        <title>Tamlnaduibacter salinus (Mi-7) genome sequencing.</title>
        <authorList>
            <person name="Verma A."/>
            <person name="Krishnamurthi S."/>
        </authorList>
    </citation>
    <scope>NUCLEOTIDE SEQUENCE [LARGE SCALE GENOMIC DNA]</scope>
    <source>
        <strain evidence="10 11">Mi-7</strain>
    </source>
</reference>
<evidence type="ECO:0000256" key="2">
    <source>
        <dbReference type="ARBA" id="ARBA00022448"/>
    </source>
</evidence>
<feature type="transmembrane region" description="Helical" evidence="9">
    <location>
        <begin position="85"/>
        <end position="104"/>
    </location>
</feature>
<dbReference type="SUPFAM" id="SSF103481">
    <property type="entry name" value="Multidrug resistance efflux transporter EmrE"/>
    <property type="match status" value="1"/>
</dbReference>
<dbReference type="Proteomes" id="UP000218332">
    <property type="component" value="Unassembled WGS sequence"/>
</dbReference>
<dbReference type="PANTHER" id="PTHR30561">
    <property type="entry name" value="SMR FAMILY PROTON-DEPENDENT DRUG EFFLUX TRANSPORTER SUGE"/>
    <property type="match status" value="1"/>
</dbReference>
<name>A0A2A2I0U9_9GAMM</name>
<evidence type="ECO:0000256" key="1">
    <source>
        <dbReference type="ARBA" id="ARBA00004651"/>
    </source>
</evidence>
<dbReference type="AlphaFoldDB" id="A0A2A2I0U9"/>
<evidence type="ECO:0000256" key="4">
    <source>
        <dbReference type="ARBA" id="ARBA00022692"/>
    </source>
</evidence>
<evidence type="ECO:0000313" key="10">
    <source>
        <dbReference type="EMBL" id="PAV24765.1"/>
    </source>
</evidence>
<dbReference type="GO" id="GO:0005886">
    <property type="term" value="C:plasma membrane"/>
    <property type="evidence" value="ECO:0007669"/>
    <property type="project" value="UniProtKB-SubCell"/>
</dbReference>
<comment type="subcellular location">
    <subcellularLocation>
        <location evidence="1 8">Cell membrane</location>
        <topology evidence="1 8">Multi-pass membrane protein</topology>
    </subcellularLocation>
</comment>
<dbReference type="InterPro" id="IPR037185">
    <property type="entry name" value="EmrE-like"/>
</dbReference>
<dbReference type="GO" id="GO:0015199">
    <property type="term" value="F:amino-acid betaine transmembrane transporter activity"/>
    <property type="evidence" value="ECO:0007669"/>
    <property type="project" value="TreeGrafter"/>
</dbReference>
<gene>
    <name evidence="10" type="ORF">CF392_14450</name>
</gene>
<evidence type="ECO:0000256" key="8">
    <source>
        <dbReference type="RuleBase" id="RU003942"/>
    </source>
</evidence>
<sequence>MQAWLLLSLAIVSEVIGTSALKSSDGFTRLWPSIMVVVGYGLAFYCLALVLRTIPVGIAYAVWAGTGVALMALVGWLVYGQRLDVPGIVGILLIVAGVFVLNIYSSAGGH</sequence>
<keyword evidence="11" id="KW-1185">Reference proteome</keyword>
<evidence type="ECO:0000256" key="6">
    <source>
        <dbReference type="ARBA" id="ARBA00023136"/>
    </source>
</evidence>
<dbReference type="RefSeq" id="WP_095612150.1">
    <property type="nucleotide sequence ID" value="NZ_NMPM01000105.1"/>
</dbReference>
<keyword evidence="4 8" id="KW-0812">Transmembrane</keyword>
<comment type="similarity">
    <text evidence="7 8">Belongs to the drug/metabolite transporter (DMT) superfamily. Small multidrug resistance (SMR) (TC 2.A.7.1) family.</text>
</comment>
<feature type="transmembrane region" description="Helical" evidence="9">
    <location>
        <begin position="58"/>
        <end position="79"/>
    </location>
</feature>
<dbReference type="Pfam" id="PF00893">
    <property type="entry name" value="Multi_Drug_Res"/>
    <property type="match status" value="1"/>
</dbReference>
<feature type="transmembrane region" description="Helical" evidence="9">
    <location>
        <begin position="30"/>
        <end position="51"/>
    </location>
</feature>
<protein>
    <submittedName>
        <fullName evidence="10">QacE family quaternary ammonium compound efflux SMR transporter</fullName>
    </submittedName>
</protein>
<dbReference type="Gene3D" id="1.10.3730.20">
    <property type="match status" value="1"/>
</dbReference>
<keyword evidence="5 9" id="KW-1133">Transmembrane helix</keyword>
<keyword evidence="3" id="KW-1003">Cell membrane</keyword>
<keyword evidence="6 9" id="KW-0472">Membrane</keyword>
<dbReference type="PANTHER" id="PTHR30561:SF1">
    <property type="entry name" value="MULTIDRUG TRANSPORTER EMRE"/>
    <property type="match status" value="1"/>
</dbReference>
<keyword evidence="2" id="KW-0813">Transport</keyword>